<dbReference type="OMA" id="GHTYPMT"/>
<dbReference type="GeneID" id="119741449"/>
<dbReference type="EnsemblMetazoa" id="XM_038217201.1">
    <property type="protein sequence ID" value="XP_038073129.1"/>
    <property type="gene ID" value="LOC119741449"/>
</dbReference>
<evidence type="ECO:0000313" key="8">
    <source>
        <dbReference type="EnsemblMetazoa" id="XP_038073129.1"/>
    </source>
</evidence>
<dbReference type="Pfam" id="PF00319">
    <property type="entry name" value="SRF-TF"/>
    <property type="match status" value="1"/>
</dbReference>
<dbReference type="SUPFAM" id="SSF55455">
    <property type="entry name" value="SRF-like"/>
    <property type="match status" value="1"/>
</dbReference>
<dbReference type="PANTHER" id="PTHR48019">
    <property type="entry name" value="SERUM RESPONSE FACTOR HOMOLOG"/>
    <property type="match status" value="1"/>
</dbReference>
<feature type="region of interest" description="Disordered" evidence="6">
    <location>
        <begin position="1"/>
        <end position="89"/>
    </location>
</feature>
<keyword evidence="4" id="KW-0804">Transcription</keyword>
<name>A0A914BAT4_PATMI</name>
<dbReference type="Gene3D" id="3.40.1810.10">
    <property type="entry name" value="Transcription factor, MADS-box"/>
    <property type="match status" value="1"/>
</dbReference>
<evidence type="ECO:0000256" key="6">
    <source>
        <dbReference type="SAM" id="MobiDB-lite"/>
    </source>
</evidence>
<dbReference type="CTD" id="6722"/>
<dbReference type="FunFam" id="3.40.1810.10:FF:000002">
    <property type="entry name" value="Serum response factor b"/>
    <property type="match status" value="1"/>
</dbReference>
<dbReference type="PROSITE" id="PS00350">
    <property type="entry name" value="MADS_BOX_1"/>
    <property type="match status" value="1"/>
</dbReference>
<dbReference type="OrthoDB" id="2284405at2759"/>
<dbReference type="GO" id="GO:0046983">
    <property type="term" value="F:protein dimerization activity"/>
    <property type="evidence" value="ECO:0007669"/>
    <property type="project" value="InterPro"/>
</dbReference>
<dbReference type="CDD" id="cd00266">
    <property type="entry name" value="MADS_SRF_like"/>
    <property type="match status" value="1"/>
</dbReference>
<protein>
    <recommendedName>
        <fullName evidence="7">MADS-box domain-containing protein</fullName>
    </recommendedName>
</protein>
<feature type="domain" description="MADS-box" evidence="7">
    <location>
        <begin position="89"/>
        <end position="149"/>
    </location>
</feature>
<dbReference type="PROSITE" id="PS50066">
    <property type="entry name" value="MADS_BOX_2"/>
    <property type="match status" value="1"/>
</dbReference>
<dbReference type="GO" id="GO:0000981">
    <property type="term" value="F:DNA-binding transcription factor activity, RNA polymerase II-specific"/>
    <property type="evidence" value="ECO:0007669"/>
    <property type="project" value="InterPro"/>
</dbReference>
<dbReference type="GO" id="GO:0005634">
    <property type="term" value="C:nucleus"/>
    <property type="evidence" value="ECO:0007669"/>
    <property type="project" value="UniProtKB-SubCell"/>
</dbReference>
<dbReference type="PRINTS" id="PR00404">
    <property type="entry name" value="MADSDOMAIN"/>
</dbReference>
<keyword evidence="5" id="KW-0539">Nucleus</keyword>
<organism evidence="8 9">
    <name type="scientific">Patiria miniata</name>
    <name type="common">Bat star</name>
    <name type="synonym">Asterina miniata</name>
    <dbReference type="NCBI Taxonomy" id="46514"/>
    <lineage>
        <taxon>Eukaryota</taxon>
        <taxon>Metazoa</taxon>
        <taxon>Echinodermata</taxon>
        <taxon>Eleutherozoa</taxon>
        <taxon>Asterozoa</taxon>
        <taxon>Asteroidea</taxon>
        <taxon>Valvatacea</taxon>
        <taxon>Valvatida</taxon>
        <taxon>Asterinidae</taxon>
        <taxon>Patiria</taxon>
    </lineage>
</organism>
<accession>A0A914BAT4</accession>
<dbReference type="InterPro" id="IPR036879">
    <property type="entry name" value="TF_MADSbox_sf"/>
</dbReference>
<feature type="compositionally biased region" description="Polar residues" evidence="6">
    <location>
        <begin position="1"/>
        <end position="31"/>
    </location>
</feature>
<dbReference type="InterPro" id="IPR002100">
    <property type="entry name" value="TF_MADSbox"/>
</dbReference>
<dbReference type="GO" id="GO:0000987">
    <property type="term" value="F:cis-regulatory region sequence-specific DNA binding"/>
    <property type="evidence" value="ECO:0007669"/>
    <property type="project" value="InterPro"/>
</dbReference>
<feature type="region of interest" description="Disordered" evidence="6">
    <location>
        <begin position="451"/>
        <end position="486"/>
    </location>
</feature>
<feature type="compositionally biased region" description="Acidic residues" evidence="6">
    <location>
        <begin position="61"/>
        <end position="75"/>
    </location>
</feature>
<sequence length="486" mass="50892">MKRGIPTSTEGAMNTVSFLAQQTGLPNNGSNVPGFVNGDKRPRAEMEGVPGGFTQFNPQLEIDEADHEDLSDDDSSVGSPNAKKSKKTKGRVKIKMEFIENKLRRYTTFSKRKTGIMKKAYELSTLTGTQVMLLVASETGHVYTFATRKLQPMITSESGKALIQTCLNSPDPATAAHHNHNPDQRMSATGFEETELTYQVTEEELAKQEGKTPMFTVTNVPGAGVDVSSTGVASTQSGLSISGAGHTYPMTTYLPTGSSTASAAGPSKPLGMSASEMLAQGFTTILPQGTSLPAGTSIPAGVLQLHQGQGQGSPSPNQPIHPPHFLYRLQQSGGPTSPLVLSPTVTSAAASSATSTASQTITSSSSTHEASIASSSASSPLMYHTAQGIVYATSPGTIPESLLLPTYQATTSGSQAQDRSNLNVGLLPVSTGQATTNASVPISISKTTLESLQTVSPAGDRKQSSSSEGKGHHSRSYLLPPLTKHR</sequence>
<dbReference type="Proteomes" id="UP000887568">
    <property type="component" value="Unplaced"/>
</dbReference>
<dbReference type="InterPro" id="IPR050142">
    <property type="entry name" value="MADS-box/MEF2_TF"/>
</dbReference>
<proteinExistence type="predicted"/>
<evidence type="ECO:0000256" key="2">
    <source>
        <dbReference type="ARBA" id="ARBA00023015"/>
    </source>
</evidence>
<dbReference type="RefSeq" id="XP_038073129.1">
    <property type="nucleotide sequence ID" value="XM_038217201.1"/>
</dbReference>
<dbReference type="GO" id="GO:0045944">
    <property type="term" value="P:positive regulation of transcription by RNA polymerase II"/>
    <property type="evidence" value="ECO:0007669"/>
    <property type="project" value="InterPro"/>
</dbReference>
<dbReference type="AlphaFoldDB" id="A0A914BAT4"/>
<comment type="subcellular location">
    <subcellularLocation>
        <location evidence="1">Nucleus</location>
    </subcellularLocation>
</comment>
<keyword evidence="3" id="KW-0238">DNA-binding</keyword>
<evidence type="ECO:0000256" key="4">
    <source>
        <dbReference type="ARBA" id="ARBA00023163"/>
    </source>
</evidence>
<dbReference type="InterPro" id="IPR033897">
    <property type="entry name" value="SRF-like_MADS-box"/>
</dbReference>
<evidence type="ECO:0000256" key="3">
    <source>
        <dbReference type="ARBA" id="ARBA00023125"/>
    </source>
</evidence>
<evidence type="ECO:0000256" key="1">
    <source>
        <dbReference type="ARBA" id="ARBA00004123"/>
    </source>
</evidence>
<dbReference type="SMART" id="SM00432">
    <property type="entry name" value="MADS"/>
    <property type="match status" value="1"/>
</dbReference>
<evidence type="ECO:0000256" key="5">
    <source>
        <dbReference type="ARBA" id="ARBA00023242"/>
    </source>
</evidence>
<reference evidence="8" key="1">
    <citation type="submission" date="2022-11" db="UniProtKB">
        <authorList>
            <consortium name="EnsemblMetazoa"/>
        </authorList>
    </citation>
    <scope>IDENTIFICATION</scope>
</reference>
<evidence type="ECO:0000259" key="7">
    <source>
        <dbReference type="PROSITE" id="PS50066"/>
    </source>
</evidence>
<evidence type="ECO:0000313" key="9">
    <source>
        <dbReference type="Proteomes" id="UP000887568"/>
    </source>
</evidence>
<keyword evidence="2" id="KW-0805">Transcription regulation</keyword>
<keyword evidence="9" id="KW-1185">Reference proteome</keyword>